<evidence type="ECO:0000256" key="1">
    <source>
        <dbReference type="SAM" id="MobiDB-lite"/>
    </source>
</evidence>
<dbReference type="Proteomes" id="UP000886523">
    <property type="component" value="Unassembled WGS sequence"/>
</dbReference>
<reference evidence="2" key="1">
    <citation type="journal article" date="2020" name="Nat. Commun.">
        <title>Large-scale genome sequencing of mycorrhizal fungi provides insights into the early evolution of symbiotic traits.</title>
        <authorList>
            <person name="Miyauchi S."/>
            <person name="Kiss E."/>
            <person name="Kuo A."/>
            <person name="Drula E."/>
            <person name="Kohler A."/>
            <person name="Sanchez-Garcia M."/>
            <person name="Morin E."/>
            <person name="Andreopoulos B."/>
            <person name="Barry K.W."/>
            <person name="Bonito G."/>
            <person name="Buee M."/>
            <person name="Carver A."/>
            <person name="Chen C."/>
            <person name="Cichocki N."/>
            <person name="Clum A."/>
            <person name="Culley D."/>
            <person name="Crous P.W."/>
            <person name="Fauchery L."/>
            <person name="Girlanda M."/>
            <person name="Hayes R.D."/>
            <person name="Keri Z."/>
            <person name="LaButti K."/>
            <person name="Lipzen A."/>
            <person name="Lombard V."/>
            <person name="Magnuson J."/>
            <person name="Maillard F."/>
            <person name="Murat C."/>
            <person name="Nolan M."/>
            <person name="Ohm R.A."/>
            <person name="Pangilinan J."/>
            <person name="Pereira M.F."/>
            <person name="Perotto S."/>
            <person name="Peter M."/>
            <person name="Pfister S."/>
            <person name="Riley R."/>
            <person name="Sitrit Y."/>
            <person name="Stielow J.B."/>
            <person name="Szollosi G."/>
            <person name="Zifcakova L."/>
            <person name="Stursova M."/>
            <person name="Spatafora J.W."/>
            <person name="Tedersoo L."/>
            <person name="Vaario L.M."/>
            <person name="Yamada A."/>
            <person name="Yan M."/>
            <person name="Wang P."/>
            <person name="Xu J."/>
            <person name="Bruns T."/>
            <person name="Baldrian P."/>
            <person name="Vilgalys R."/>
            <person name="Dunand C."/>
            <person name="Henrissat B."/>
            <person name="Grigoriev I.V."/>
            <person name="Hibbett D."/>
            <person name="Nagy L.G."/>
            <person name="Martin F.M."/>
        </authorList>
    </citation>
    <scope>NUCLEOTIDE SEQUENCE</scope>
    <source>
        <strain evidence="2">UP504</strain>
    </source>
</reference>
<dbReference type="EMBL" id="MU128910">
    <property type="protein sequence ID" value="KAF9520873.1"/>
    <property type="molecule type" value="Genomic_DNA"/>
</dbReference>
<evidence type="ECO:0000313" key="2">
    <source>
        <dbReference type="EMBL" id="KAF9520873.1"/>
    </source>
</evidence>
<feature type="region of interest" description="Disordered" evidence="1">
    <location>
        <begin position="70"/>
        <end position="94"/>
    </location>
</feature>
<sequence length="121" mass="13676">MTSHLNIRDDMVECLVNTSVRLRGILLTRQKYVCIVRFEHIRCTRSSVLYINYLMSTSVADYGSHCNSHGSPSVCPVGSTESYRPKPRRKNAQGALAERQAMSLRGEVLGQRNVSIQYGRK</sequence>
<protein>
    <submittedName>
        <fullName evidence="2">Uncharacterized protein</fullName>
    </submittedName>
</protein>
<evidence type="ECO:0000313" key="3">
    <source>
        <dbReference type="Proteomes" id="UP000886523"/>
    </source>
</evidence>
<comment type="caution">
    <text evidence="2">The sequence shown here is derived from an EMBL/GenBank/DDBJ whole genome shotgun (WGS) entry which is preliminary data.</text>
</comment>
<keyword evidence="3" id="KW-1185">Reference proteome</keyword>
<name>A0A9P6BAQ0_9AGAM</name>
<accession>A0A9P6BAQ0</accession>
<organism evidence="2 3">
    <name type="scientific">Hydnum rufescens UP504</name>
    <dbReference type="NCBI Taxonomy" id="1448309"/>
    <lineage>
        <taxon>Eukaryota</taxon>
        <taxon>Fungi</taxon>
        <taxon>Dikarya</taxon>
        <taxon>Basidiomycota</taxon>
        <taxon>Agaricomycotina</taxon>
        <taxon>Agaricomycetes</taxon>
        <taxon>Cantharellales</taxon>
        <taxon>Hydnaceae</taxon>
        <taxon>Hydnum</taxon>
    </lineage>
</organism>
<dbReference type="AlphaFoldDB" id="A0A9P6BAQ0"/>
<proteinExistence type="predicted"/>
<gene>
    <name evidence="2" type="ORF">BS47DRAFT_411443</name>
</gene>